<dbReference type="InterPro" id="IPR010994">
    <property type="entry name" value="RuvA_2-like"/>
</dbReference>
<reference evidence="1 2" key="1">
    <citation type="submission" date="2016-10" db="EMBL/GenBank/DDBJ databases">
        <authorList>
            <person name="de Groot N.N."/>
        </authorList>
    </citation>
    <scope>NUCLEOTIDE SEQUENCE [LARGE SCALE GENOMIC DNA]</scope>
    <source>
        <strain evidence="1 2">APO</strain>
    </source>
</reference>
<dbReference type="Proteomes" id="UP000199230">
    <property type="component" value="Unassembled WGS sequence"/>
</dbReference>
<name>A0A1H3PB29_9FIRM</name>
<dbReference type="AlphaFoldDB" id="A0A1H3PB29"/>
<dbReference type="OrthoDB" id="9785707at2"/>
<gene>
    <name evidence="1" type="ORF">SAMN05192546_106111</name>
</gene>
<dbReference type="EMBL" id="FNPV01000006">
    <property type="protein sequence ID" value="SDY98268.1"/>
    <property type="molecule type" value="Genomic_DNA"/>
</dbReference>
<dbReference type="Pfam" id="PF14520">
    <property type="entry name" value="HHH_5"/>
    <property type="match status" value="1"/>
</dbReference>
<organism evidence="1 2">
    <name type="scientific">Tindallia californiensis</name>
    <dbReference type="NCBI Taxonomy" id="159292"/>
    <lineage>
        <taxon>Bacteria</taxon>
        <taxon>Bacillati</taxon>
        <taxon>Bacillota</taxon>
        <taxon>Clostridia</taxon>
        <taxon>Peptostreptococcales</taxon>
        <taxon>Tindalliaceae</taxon>
        <taxon>Tindallia</taxon>
    </lineage>
</organism>
<dbReference type="Gene3D" id="3.40.50.450">
    <property type="match status" value="1"/>
</dbReference>
<evidence type="ECO:0000313" key="2">
    <source>
        <dbReference type="Proteomes" id="UP000199230"/>
    </source>
</evidence>
<keyword evidence="2" id="KW-1185">Reference proteome</keyword>
<accession>A0A1H3PB29</accession>
<protein>
    <submittedName>
        <fullName evidence="1">Helix-hairpin-helix domain-containing protein</fullName>
    </submittedName>
</protein>
<evidence type="ECO:0000313" key="1">
    <source>
        <dbReference type="EMBL" id="SDY98268.1"/>
    </source>
</evidence>
<proteinExistence type="predicted"/>
<dbReference type="RefSeq" id="WP_093313835.1">
    <property type="nucleotide sequence ID" value="NZ_FNPV01000006.1"/>
</dbReference>
<dbReference type="STRING" id="159292.SAMN05192546_106111"/>
<dbReference type="SUPFAM" id="SSF47781">
    <property type="entry name" value="RuvA domain 2-like"/>
    <property type="match status" value="1"/>
</dbReference>
<sequence length="105" mass="12075">MAGQKETLYWLWLRLIPGIGPVAQRRLLQHFGSPVRIYEADEVDLEKVSGIGRTLARKVLDSRELSKAERLLETMEKKGIHLLTIMDEGYSDRMKVDPTDFGNLY</sequence>